<name>A0A1I0IDW0_9ACTN</name>
<keyword evidence="3" id="KW-1185">Reference proteome</keyword>
<dbReference type="EMBL" id="FOIE01000011">
    <property type="protein sequence ID" value="SET95079.1"/>
    <property type="molecule type" value="Genomic_DNA"/>
</dbReference>
<keyword evidence="1" id="KW-0732">Signal</keyword>
<dbReference type="Proteomes" id="UP000198507">
    <property type="component" value="Unassembled WGS sequence"/>
</dbReference>
<dbReference type="OrthoDB" id="5197916at2"/>
<feature type="chain" id="PRO_5039201290" evidence="1">
    <location>
        <begin position="21"/>
        <end position="106"/>
    </location>
</feature>
<gene>
    <name evidence="2" type="ORF">SAMN04488546_4391</name>
</gene>
<evidence type="ECO:0000256" key="1">
    <source>
        <dbReference type="SAM" id="SignalP"/>
    </source>
</evidence>
<sequence length="106" mass="10313">MRASHVATALAAFLAGSTAATVLHRLAARPTAATTPLPAAPAEVHDAVVLPFPRPAVQHPAAPTAAAPAVAAPVRCGDSGGLTRAGAPCGARATAGGRCHHHPLAA</sequence>
<dbReference type="RefSeq" id="WP_091448308.1">
    <property type="nucleotide sequence ID" value="NZ_FOIE01000011.1"/>
</dbReference>
<proteinExistence type="predicted"/>
<organism evidence="2 3">
    <name type="scientific">Geodermatophilus poikilotrophus</name>
    <dbReference type="NCBI Taxonomy" id="1333667"/>
    <lineage>
        <taxon>Bacteria</taxon>
        <taxon>Bacillati</taxon>
        <taxon>Actinomycetota</taxon>
        <taxon>Actinomycetes</taxon>
        <taxon>Geodermatophilales</taxon>
        <taxon>Geodermatophilaceae</taxon>
        <taxon>Geodermatophilus</taxon>
    </lineage>
</organism>
<accession>A0A1I0IDW0</accession>
<protein>
    <submittedName>
        <fullName evidence="2">Uncharacterized protein</fullName>
    </submittedName>
</protein>
<evidence type="ECO:0000313" key="3">
    <source>
        <dbReference type="Proteomes" id="UP000198507"/>
    </source>
</evidence>
<evidence type="ECO:0000313" key="2">
    <source>
        <dbReference type="EMBL" id="SET95079.1"/>
    </source>
</evidence>
<dbReference type="AlphaFoldDB" id="A0A1I0IDW0"/>
<reference evidence="3" key="1">
    <citation type="submission" date="2016-10" db="EMBL/GenBank/DDBJ databases">
        <authorList>
            <person name="Varghese N."/>
            <person name="Submissions S."/>
        </authorList>
    </citation>
    <scope>NUCLEOTIDE SEQUENCE [LARGE SCALE GENOMIC DNA]</scope>
    <source>
        <strain evidence="3">DSM 44209</strain>
    </source>
</reference>
<feature type="signal peptide" evidence="1">
    <location>
        <begin position="1"/>
        <end position="20"/>
    </location>
</feature>